<proteinExistence type="predicted"/>
<keyword evidence="3" id="KW-1185">Reference proteome</keyword>
<dbReference type="Proteomes" id="UP000501623">
    <property type="component" value="Chromosome"/>
</dbReference>
<evidence type="ECO:0000259" key="1">
    <source>
        <dbReference type="Pfam" id="PF12867"/>
    </source>
</evidence>
<dbReference type="AlphaFoldDB" id="A0A6M6BM63"/>
<protein>
    <submittedName>
        <fullName evidence="2">DinB family protein</fullName>
    </submittedName>
</protein>
<reference evidence="2 3" key="1">
    <citation type="submission" date="2020-05" db="EMBL/GenBank/DDBJ databases">
        <title>Complete genome sequence of Hymenobacter sp. TS19 in Coasted Sand Dune.</title>
        <authorList>
            <person name="Lee J.-H."/>
            <person name="Jung J.-H."/>
            <person name="Jeong S."/>
            <person name="Zhao L."/>
            <person name="Kim M.-K."/>
            <person name="Seo H.-S."/>
            <person name="Lim S."/>
        </authorList>
    </citation>
    <scope>NUCLEOTIDE SEQUENCE [LARGE SCALE GENOMIC DNA]</scope>
    <source>
        <strain evidence="2 3">TS19</strain>
    </source>
</reference>
<gene>
    <name evidence="2" type="ORF">HMJ29_19925</name>
</gene>
<dbReference type="SUPFAM" id="SSF109854">
    <property type="entry name" value="DinB/YfiT-like putative metalloenzymes"/>
    <property type="match status" value="1"/>
</dbReference>
<dbReference type="Gene3D" id="1.20.120.450">
    <property type="entry name" value="dinb family like domain"/>
    <property type="match status" value="1"/>
</dbReference>
<organism evidence="2 3">
    <name type="scientific">Hymenobacter taeanensis</name>
    <dbReference type="NCBI Taxonomy" id="2735321"/>
    <lineage>
        <taxon>Bacteria</taxon>
        <taxon>Pseudomonadati</taxon>
        <taxon>Bacteroidota</taxon>
        <taxon>Cytophagia</taxon>
        <taxon>Cytophagales</taxon>
        <taxon>Hymenobacteraceae</taxon>
        <taxon>Hymenobacter</taxon>
    </lineage>
</organism>
<dbReference type="RefSeq" id="WP_171593137.1">
    <property type="nucleotide sequence ID" value="NZ_CP053538.1"/>
</dbReference>
<dbReference type="InterPro" id="IPR034660">
    <property type="entry name" value="DinB/YfiT-like"/>
</dbReference>
<feature type="domain" description="DinB-like" evidence="1">
    <location>
        <begin position="25"/>
        <end position="149"/>
    </location>
</feature>
<dbReference type="KEGG" id="hts:HMJ29_19925"/>
<dbReference type="InterPro" id="IPR024775">
    <property type="entry name" value="DinB-like"/>
</dbReference>
<sequence length="160" mass="18553">MDQNSRKGIVKELTELLTKGNAHVTLEEACADITVAHLNQHVSNLPYTVWQLAEHIRIAQWDIMEFCINPKHQSPKWPDEYWPTPEATADEASWHRTLTQIQHDRDRFIQLLQDPQQDLLAPLPHGTGQTLLREAFLIADHAAYHTGQIILVRRLLQDWE</sequence>
<dbReference type="EMBL" id="CP053538">
    <property type="protein sequence ID" value="QJX49050.1"/>
    <property type="molecule type" value="Genomic_DNA"/>
</dbReference>
<name>A0A6M6BM63_9BACT</name>
<evidence type="ECO:0000313" key="3">
    <source>
        <dbReference type="Proteomes" id="UP000501623"/>
    </source>
</evidence>
<accession>A0A6M6BM63</accession>
<dbReference type="Pfam" id="PF12867">
    <property type="entry name" value="DinB_2"/>
    <property type="match status" value="1"/>
</dbReference>
<evidence type="ECO:0000313" key="2">
    <source>
        <dbReference type="EMBL" id="QJX49050.1"/>
    </source>
</evidence>